<reference evidence="1" key="1">
    <citation type="submission" date="2023-07" db="EMBL/GenBank/DDBJ databases">
        <title>draft genome sequence of fig (Ficus carica).</title>
        <authorList>
            <person name="Takahashi T."/>
            <person name="Nishimura K."/>
        </authorList>
    </citation>
    <scope>NUCLEOTIDE SEQUENCE</scope>
</reference>
<evidence type="ECO:0000313" key="1">
    <source>
        <dbReference type="EMBL" id="GMN31340.1"/>
    </source>
</evidence>
<accession>A0AA87ZEV1</accession>
<protein>
    <submittedName>
        <fullName evidence="1">Uncharacterized protein</fullName>
    </submittedName>
</protein>
<evidence type="ECO:0000313" key="2">
    <source>
        <dbReference type="Proteomes" id="UP001187192"/>
    </source>
</evidence>
<dbReference type="EMBL" id="BTGU01003378">
    <property type="protein sequence ID" value="GMN31340.1"/>
    <property type="molecule type" value="Genomic_DNA"/>
</dbReference>
<dbReference type="Proteomes" id="UP001187192">
    <property type="component" value="Unassembled WGS sequence"/>
</dbReference>
<keyword evidence="2" id="KW-1185">Reference proteome</keyword>
<sequence length="45" mass="4924">MTKGGRREGSVVGKKRENWVFVDEEVGMTMGRGGRKYAALTPIPA</sequence>
<gene>
    <name evidence="1" type="ORF">TIFTF001_044565</name>
</gene>
<comment type="caution">
    <text evidence="1">The sequence shown here is derived from an EMBL/GenBank/DDBJ whole genome shotgun (WGS) entry which is preliminary data.</text>
</comment>
<name>A0AA87ZEV1_FICCA</name>
<dbReference type="AlphaFoldDB" id="A0AA87ZEV1"/>
<proteinExistence type="predicted"/>
<organism evidence="1 2">
    <name type="scientific">Ficus carica</name>
    <name type="common">Common fig</name>
    <dbReference type="NCBI Taxonomy" id="3494"/>
    <lineage>
        <taxon>Eukaryota</taxon>
        <taxon>Viridiplantae</taxon>
        <taxon>Streptophyta</taxon>
        <taxon>Embryophyta</taxon>
        <taxon>Tracheophyta</taxon>
        <taxon>Spermatophyta</taxon>
        <taxon>Magnoliopsida</taxon>
        <taxon>eudicotyledons</taxon>
        <taxon>Gunneridae</taxon>
        <taxon>Pentapetalae</taxon>
        <taxon>rosids</taxon>
        <taxon>fabids</taxon>
        <taxon>Rosales</taxon>
        <taxon>Moraceae</taxon>
        <taxon>Ficeae</taxon>
        <taxon>Ficus</taxon>
    </lineage>
</organism>